<dbReference type="GO" id="GO:0030170">
    <property type="term" value="F:pyridoxal phosphate binding"/>
    <property type="evidence" value="ECO:0007669"/>
    <property type="project" value="InterPro"/>
</dbReference>
<dbReference type="PRINTS" id="PR00800">
    <property type="entry name" value="YHDCRBOXLASE"/>
</dbReference>
<dbReference type="GO" id="GO:0016831">
    <property type="term" value="F:carboxy-lyase activity"/>
    <property type="evidence" value="ECO:0007669"/>
    <property type="project" value="UniProtKB-KW"/>
</dbReference>
<dbReference type="GO" id="GO:0006520">
    <property type="term" value="P:amino acid metabolic process"/>
    <property type="evidence" value="ECO:0007669"/>
    <property type="project" value="InterPro"/>
</dbReference>
<dbReference type="RefSeq" id="WP_007980461.1">
    <property type="nucleotide sequence ID" value="NZ_AEMG01000012.1"/>
</dbReference>
<accession>E7QUW8</accession>
<feature type="compositionally biased region" description="Basic and acidic residues" evidence="8">
    <location>
        <begin position="10"/>
        <end position="46"/>
    </location>
</feature>
<reference evidence="10" key="3">
    <citation type="submission" date="2016-11" db="EMBL/GenBank/DDBJ databases">
        <authorList>
            <person name="Jaros S."/>
            <person name="Januszkiewicz K."/>
            <person name="Wedrychowicz H."/>
        </authorList>
    </citation>
    <scope>NUCLEOTIDE SEQUENCE [LARGE SCALE GENOMIC DNA]</scope>
    <source>
        <strain evidence="10">DX253</strain>
    </source>
</reference>
<dbReference type="GO" id="GO:0019752">
    <property type="term" value="P:carboxylic acid metabolic process"/>
    <property type="evidence" value="ECO:0007669"/>
    <property type="project" value="InterPro"/>
</dbReference>
<dbReference type="Gene3D" id="3.90.1150.10">
    <property type="entry name" value="Aspartate Aminotransferase, domain 1"/>
    <property type="match status" value="1"/>
</dbReference>
<reference evidence="12" key="2">
    <citation type="submission" date="2016-11" db="EMBL/GenBank/DDBJ databases">
        <authorList>
            <person name="Varghese N."/>
            <person name="Submissions S."/>
        </authorList>
    </citation>
    <scope>NUCLEOTIDE SEQUENCE [LARGE SCALE GENOMIC DNA]</scope>
    <source>
        <strain evidence="12">DX253</strain>
    </source>
</reference>
<dbReference type="STRING" id="797209.GCA_000376445_00908"/>
<dbReference type="Proteomes" id="UP000184203">
    <property type="component" value="Unassembled WGS sequence"/>
</dbReference>
<evidence type="ECO:0000256" key="4">
    <source>
        <dbReference type="ARBA" id="ARBA00022898"/>
    </source>
</evidence>
<evidence type="ECO:0000256" key="5">
    <source>
        <dbReference type="ARBA" id="ARBA00023239"/>
    </source>
</evidence>
<evidence type="ECO:0000313" key="11">
    <source>
        <dbReference type="Proteomes" id="UP000003751"/>
    </source>
</evidence>
<proteinExistence type="inferred from homology"/>
<dbReference type="SUPFAM" id="SSF53383">
    <property type="entry name" value="PLP-dependent transferases"/>
    <property type="match status" value="1"/>
</dbReference>
<dbReference type="OrthoDB" id="56891at2157"/>
<dbReference type="EMBL" id="FRAN01000001">
    <property type="protein sequence ID" value="SHJ94361.1"/>
    <property type="molecule type" value="Genomic_DNA"/>
</dbReference>
<feature type="modified residue" description="N6-(pyridoxal phosphate)lysine" evidence="6">
    <location>
        <position position="307"/>
    </location>
</feature>
<evidence type="ECO:0000256" key="6">
    <source>
        <dbReference type="PIRSR" id="PIRSR602129-50"/>
    </source>
</evidence>
<dbReference type="PANTHER" id="PTHR11999:SF70">
    <property type="entry name" value="MIP05841P"/>
    <property type="match status" value="1"/>
</dbReference>
<evidence type="ECO:0000256" key="3">
    <source>
        <dbReference type="ARBA" id="ARBA00022793"/>
    </source>
</evidence>
<keyword evidence="12" id="KW-1185">Reference proteome</keyword>
<organism evidence="9 11">
    <name type="scientific">Haladaptatus paucihalophilus DX253</name>
    <dbReference type="NCBI Taxonomy" id="797209"/>
    <lineage>
        <taxon>Archaea</taxon>
        <taxon>Methanobacteriati</taxon>
        <taxon>Methanobacteriota</taxon>
        <taxon>Stenosarchaea group</taxon>
        <taxon>Halobacteria</taxon>
        <taxon>Halobacteriales</taxon>
        <taxon>Haladaptataceae</taxon>
        <taxon>Haladaptatus</taxon>
    </lineage>
</organism>
<evidence type="ECO:0000256" key="2">
    <source>
        <dbReference type="ARBA" id="ARBA00009533"/>
    </source>
</evidence>
<evidence type="ECO:0000256" key="7">
    <source>
        <dbReference type="RuleBase" id="RU000382"/>
    </source>
</evidence>
<protein>
    <submittedName>
        <fullName evidence="10">Glutamate or tyrosine decarboxylase</fullName>
    </submittedName>
    <submittedName>
        <fullName evidence="9">Putative decarboxylase</fullName>
    </submittedName>
</protein>
<evidence type="ECO:0000313" key="9">
    <source>
        <dbReference type="EMBL" id="EFW91775.1"/>
    </source>
</evidence>
<evidence type="ECO:0000313" key="10">
    <source>
        <dbReference type="EMBL" id="SHJ94361.1"/>
    </source>
</evidence>
<dbReference type="InterPro" id="IPR015424">
    <property type="entry name" value="PyrdxlP-dep_Trfase"/>
</dbReference>
<dbReference type="PATRIC" id="fig|797209.4.peg.2561"/>
<comment type="cofactor">
    <cofactor evidence="1 6 7">
        <name>pyridoxal 5'-phosphate</name>
        <dbReference type="ChEBI" id="CHEBI:597326"/>
    </cofactor>
</comment>
<dbReference type="Pfam" id="PF00282">
    <property type="entry name" value="Pyridoxal_deC"/>
    <property type="match status" value="1"/>
</dbReference>
<dbReference type="InterPro" id="IPR015422">
    <property type="entry name" value="PyrdxlP-dep_Trfase_small"/>
</dbReference>
<dbReference type="GO" id="GO:0005737">
    <property type="term" value="C:cytoplasm"/>
    <property type="evidence" value="ECO:0007669"/>
    <property type="project" value="TreeGrafter"/>
</dbReference>
<sequence length="486" mass="52854">MADSTLPSDGDDRSFGDRPLELTRTEKEEMVRETEARVLDHLDRLPDGPASNVDGAHERADELREPLPEESMPYDELLDTLFEDAIVHSITNSHPGYMAYTAGGGLFHAALADFIADATNRYVGTWFAAPALVAIETNVVEWFCEMMGYPDGSFGLLTSGGSMANLIATITARRERLSEDFLDGVIYTSDQSHHSVTKAAVLAGFPSENIRSIPTGDEFRIDVDALESAVEADRAAGKEPFLVVGNAGTTNTGAVDDLDALADLCERESLWLHADGAYGGFFALTETGKTQLAGLDRCDSITVDPHKGLFLPYGTGALLMRDGGALARAHAVEADYIPDWDPDSGTVDFSQLGPELSRDFRGLRVWLPLKLHGVDPFRAALAEKMELAERATDCLRDLEPVEIVAEPQLSTLAFRVEPSGVEGDALDELNERVLEEVNARGRVHLSGTTLDGRFAVRICVLSFRVHRENVADCLEDIEAAVSEVTK</sequence>
<comment type="similarity">
    <text evidence="2 7">Belongs to the group II decarboxylase family.</text>
</comment>
<dbReference type="PANTHER" id="PTHR11999">
    <property type="entry name" value="GROUP II PYRIDOXAL-5-PHOSPHATE DECARBOXYLASE"/>
    <property type="match status" value="1"/>
</dbReference>
<evidence type="ECO:0000313" key="12">
    <source>
        <dbReference type="Proteomes" id="UP000184203"/>
    </source>
</evidence>
<dbReference type="Gene3D" id="3.90.1150.170">
    <property type="match status" value="1"/>
</dbReference>
<gene>
    <name evidence="10" type="ORF">SAMN05444342_0028</name>
    <name evidence="9" type="ORF">ZOD2009_13017</name>
</gene>
<keyword evidence="3" id="KW-0210">Decarboxylase</keyword>
<keyword evidence="4 6" id="KW-0663">Pyridoxal phosphate</keyword>
<dbReference type="InterPro" id="IPR010977">
    <property type="entry name" value="Aromatic_deC"/>
</dbReference>
<name>E7QUW8_HALPU</name>
<dbReference type="eggNOG" id="arCOG00027">
    <property type="taxonomic scope" value="Archaea"/>
</dbReference>
<dbReference type="InterPro" id="IPR015421">
    <property type="entry name" value="PyrdxlP-dep_Trfase_major"/>
</dbReference>
<feature type="region of interest" description="Disordered" evidence="8">
    <location>
        <begin position="1"/>
        <end position="59"/>
    </location>
</feature>
<dbReference type="Proteomes" id="UP000003751">
    <property type="component" value="Unassembled WGS sequence"/>
</dbReference>
<dbReference type="EMBL" id="AEMG01000012">
    <property type="protein sequence ID" value="EFW91775.1"/>
    <property type="molecule type" value="Genomic_DNA"/>
</dbReference>
<keyword evidence="5 7" id="KW-0456">Lyase</keyword>
<evidence type="ECO:0000256" key="1">
    <source>
        <dbReference type="ARBA" id="ARBA00001933"/>
    </source>
</evidence>
<evidence type="ECO:0000256" key="8">
    <source>
        <dbReference type="SAM" id="MobiDB-lite"/>
    </source>
</evidence>
<reference evidence="9 11" key="1">
    <citation type="journal article" date="2014" name="ISME J.">
        <title>Trehalose/2-sulfotrehalose biosynthesis and glycine-betaine uptake are widely spread mechanisms for osmoadaptation in the Halobacteriales.</title>
        <authorList>
            <person name="Youssef N.H."/>
            <person name="Savage-Ashlock K.N."/>
            <person name="McCully A.L."/>
            <person name="Luedtke B."/>
            <person name="Shaw E.I."/>
            <person name="Hoff W.D."/>
            <person name="Elshahed M.S."/>
        </authorList>
    </citation>
    <scope>NUCLEOTIDE SEQUENCE [LARGE SCALE GENOMIC DNA]</scope>
    <source>
        <strain evidence="9 11">DX253</strain>
    </source>
</reference>
<dbReference type="InterPro" id="IPR002129">
    <property type="entry name" value="PyrdxlP-dep_de-COase"/>
</dbReference>
<dbReference type="Gene3D" id="3.40.640.10">
    <property type="entry name" value="Type I PLP-dependent aspartate aminotransferase-like (Major domain)"/>
    <property type="match status" value="1"/>
</dbReference>
<dbReference type="AlphaFoldDB" id="E7QUW8"/>